<dbReference type="InterPro" id="IPR027039">
    <property type="entry name" value="Crtac1"/>
</dbReference>
<feature type="domain" description="ASPIC/UnbV" evidence="3">
    <location>
        <begin position="645"/>
        <end position="715"/>
    </location>
</feature>
<dbReference type="SUPFAM" id="SSF69318">
    <property type="entry name" value="Integrin alpha N-terminal domain"/>
    <property type="match status" value="2"/>
</dbReference>
<evidence type="ECO:0000256" key="1">
    <source>
        <dbReference type="ARBA" id="ARBA00022729"/>
    </source>
</evidence>
<accession>A0A1M5MC19</accession>
<name>A0A1M5MC19_9BACT</name>
<feature type="chain" id="PRO_5012431933" evidence="2">
    <location>
        <begin position="20"/>
        <end position="751"/>
    </location>
</feature>
<dbReference type="InterPro" id="IPR028994">
    <property type="entry name" value="Integrin_alpha_N"/>
</dbReference>
<reference evidence="4 5" key="1">
    <citation type="submission" date="2016-11" db="EMBL/GenBank/DDBJ databases">
        <authorList>
            <person name="Jaros S."/>
            <person name="Januszkiewicz K."/>
            <person name="Wedrychowicz H."/>
        </authorList>
    </citation>
    <scope>NUCLEOTIDE SEQUENCE [LARGE SCALE GENOMIC DNA]</scope>
    <source>
        <strain evidence="4 5">DSM 24574</strain>
    </source>
</reference>
<dbReference type="SUPFAM" id="SSF48452">
    <property type="entry name" value="TPR-like"/>
    <property type="match status" value="1"/>
</dbReference>
<dbReference type="EMBL" id="FQWQ01000001">
    <property type="protein sequence ID" value="SHG74816.1"/>
    <property type="molecule type" value="Genomic_DNA"/>
</dbReference>
<keyword evidence="1 2" id="KW-0732">Signal</keyword>
<dbReference type="STRING" id="947013.SAMN04488109_1667"/>
<evidence type="ECO:0000256" key="2">
    <source>
        <dbReference type="SAM" id="SignalP"/>
    </source>
</evidence>
<dbReference type="PANTHER" id="PTHR16026:SF0">
    <property type="entry name" value="CARTILAGE ACIDIC PROTEIN 1"/>
    <property type="match status" value="1"/>
</dbReference>
<evidence type="ECO:0000313" key="4">
    <source>
        <dbReference type="EMBL" id="SHG74816.1"/>
    </source>
</evidence>
<keyword evidence="5" id="KW-1185">Reference proteome</keyword>
<evidence type="ECO:0000259" key="3">
    <source>
        <dbReference type="Pfam" id="PF07593"/>
    </source>
</evidence>
<protein>
    <submittedName>
        <fullName evidence="4">Repeat domain-containing protein</fullName>
    </submittedName>
</protein>
<dbReference type="RefSeq" id="WP_221408676.1">
    <property type="nucleotide sequence ID" value="NZ_FQWQ01000001.1"/>
</dbReference>
<dbReference type="Gene3D" id="1.25.40.10">
    <property type="entry name" value="Tetratricopeptide repeat domain"/>
    <property type="match status" value="1"/>
</dbReference>
<dbReference type="Proteomes" id="UP000184212">
    <property type="component" value="Unassembled WGS sequence"/>
</dbReference>
<dbReference type="AlphaFoldDB" id="A0A1M5MC19"/>
<gene>
    <name evidence="4" type="ORF">SAMN04488109_1667</name>
</gene>
<dbReference type="PROSITE" id="PS51257">
    <property type="entry name" value="PROKAR_LIPOPROTEIN"/>
    <property type="match status" value="1"/>
</dbReference>
<evidence type="ECO:0000313" key="5">
    <source>
        <dbReference type="Proteomes" id="UP000184212"/>
    </source>
</evidence>
<sequence>MKQKIPSVLAFGMTVVLVAACSMELQPKKASGNKEMIRILKSVKNDSFHSKNIFCPEARLPYLDSLLADPNSTTGETRHSQYQKAIALLELGREEEAIRILERLTKDNTPYLTPGIRKTLAVAYLRQGERSNCIANHAAESCILPIQGLGIHQDQDGSRKAIGLYQDMLKTDPDNLEARWLLNVAYMTLGEYPQHVPAKFLLPDMQGDTTVQINAFQDIAGDLKLDVRNMAGGSIADDFNNDGYLDLITSGWGLADQMHFFVNNANGTFNDVTDKSGLKDITGGLNLMQADYDNDGNKDVLVLRGAWKRDFGKEPNSLLKNNGDGTFTDVTTSSGLLSFHPTQTATWNDFNNDGWIDLFIGNETVIVGNNEQHPCELYINNQDGTFREVARQAHCDVLNYVKGVASGDYDNDGWKDIFVSTMDGERKLLKNRGLQQKEIVFENVTKAAGLAAETGNTFPTWFWDYDNDGWLDIFACDYTFEKSLAYYAAAEKLNIAAGNPEKMLLYRNNHDGTFTNIANEVGLNKNVFAMGSNFGDIDNDGFLDMYLGSGNPLYQSLVPNKMFQNIGGKTFADVTASARVGHLQKGHGVSFADMDNDGDQDIYIEMGGAYVGDSYQNSFFLNPGQKDNNRWIDLTLEGTTSNRTAIGTRVKVTFKEKGIVRSVYRDVNSGGSFGASPLRREIGVGQAEMIDQIEIRWHGSGKVQVFSHIKPNQFLKITEGSDEIESVHLNAIQWVLPDRLCYPMVSKAKKN</sequence>
<dbReference type="Pfam" id="PF13517">
    <property type="entry name" value="FG-GAP_3"/>
    <property type="match status" value="3"/>
</dbReference>
<feature type="signal peptide" evidence="2">
    <location>
        <begin position="1"/>
        <end position="19"/>
    </location>
</feature>
<dbReference type="InterPro" id="IPR013517">
    <property type="entry name" value="FG-GAP"/>
</dbReference>
<proteinExistence type="predicted"/>
<dbReference type="InterPro" id="IPR011519">
    <property type="entry name" value="UnbV_ASPIC"/>
</dbReference>
<dbReference type="PANTHER" id="PTHR16026">
    <property type="entry name" value="CARTILAGE ACIDIC PROTEIN 1"/>
    <property type="match status" value="1"/>
</dbReference>
<dbReference type="InterPro" id="IPR011990">
    <property type="entry name" value="TPR-like_helical_dom_sf"/>
</dbReference>
<organism evidence="4 5">
    <name type="scientific">Chryseolinea serpens</name>
    <dbReference type="NCBI Taxonomy" id="947013"/>
    <lineage>
        <taxon>Bacteria</taxon>
        <taxon>Pseudomonadati</taxon>
        <taxon>Bacteroidota</taxon>
        <taxon>Cytophagia</taxon>
        <taxon>Cytophagales</taxon>
        <taxon>Fulvivirgaceae</taxon>
        <taxon>Chryseolinea</taxon>
    </lineage>
</organism>
<dbReference type="Pfam" id="PF07593">
    <property type="entry name" value="UnbV_ASPIC"/>
    <property type="match status" value="1"/>
</dbReference>
<dbReference type="Gene3D" id="2.130.10.130">
    <property type="entry name" value="Integrin alpha, N-terminal"/>
    <property type="match status" value="1"/>
</dbReference>